<sequence length="254" mass="28440">MLVTNDKWLVNGAITGYELLKVPVCKVDPIGRSEYGNTPRSLAKLDQTIAKNKIGEIVNLSQFLNCLLWDGLFTERGEHHPMDIYHDICVLAVLSGMEIDKAKRLYSADSTKVLSRLRHYRQNYKKKNGGNLPAFYKYIVGDESADVGENTAKLEAPMSFVHDAVAAFPGRAAYTKTLSLSDLFELDASDAGANDTHKKQNIIKAVKKAHAKIIAMQTAMKDADDDEKLILCDEANEVYQRRENQAKRQGIIMY</sequence>
<reference evidence="1" key="1">
    <citation type="submission" date="2012-11" db="EMBL/GenBank/DDBJ databases">
        <title>Dependencies among metagenomic species, viruses, plasmids and units of genetic variation.</title>
        <authorList>
            <person name="Nielsen H.B."/>
            <person name="Almeida M."/>
            <person name="Juncker A.S."/>
            <person name="Rasmussen S."/>
            <person name="Li J."/>
            <person name="Sunagawa S."/>
            <person name="Plichta D."/>
            <person name="Gautier L."/>
            <person name="Le Chatelier E."/>
            <person name="Peletier E."/>
            <person name="Bonde I."/>
            <person name="Nielsen T."/>
            <person name="Manichanh C."/>
            <person name="Arumugam M."/>
            <person name="Batto J."/>
            <person name="Santos M.B.Q.D."/>
            <person name="Blom N."/>
            <person name="Borruel N."/>
            <person name="Burgdorf K.S."/>
            <person name="Boumezbeur F."/>
            <person name="Casellas F."/>
            <person name="Dore J."/>
            <person name="Guarner F."/>
            <person name="Hansen T."/>
            <person name="Hildebrand F."/>
            <person name="Kaas R.S."/>
            <person name="Kennedy S."/>
            <person name="Kristiansen K."/>
            <person name="Kultima J.R."/>
            <person name="Leonard P."/>
            <person name="Levenez F."/>
            <person name="Lund O."/>
            <person name="Moumen B."/>
            <person name="Le Paslier D."/>
            <person name="Pons N."/>
            <person name="Pedersen O."/>
            <person name="Prifti E."/>
            <person name="Qin J."/>
            <person name="Raes J."/>
            <person name="Tap J."/>
            <person name="Tims S."/>
            <person name="Ussery D.W."/>
            <person name="Yamada T."/>
            <person name="MetaHit consortium"/>
            <person name="Renault P."/>
            <person name="Sicheritz-Ponten T."/>
            <person name="Bork P."/>
            <person name="Wang J."/>
            <person name="Brunak S."/>
            <person name="Ehrlich S.D."/>
        </authorList>
    </citation>
    <scope>NUCLEOTIDE SEQUENCE [LARGE SCALE GENOMIC DNA]</scope>
</reference>
<dbReference type="AlphaFoldDB" id="R6TXY6"/>
<evidence type="ECO:0000313" key="2">
    <source>
        <dbReference type="Proteomes" id="UP000017938"/>
    </source>
</evidence>
<comment type="caution">
    <text evidence="1">The sequence shown here is derived from an EMBL/GenBank/DDBJ whole genome shotgun (WGS) entry which is preliminary data.</text>
</comment>
<evidence type="ECO:0000313" key="1">
    <source>
        <dbReference type="EMBL" id="CDC72776.1"/>
    </source>
</evidence>
<name>R6TXY6_9BACT</name>
<dbReference type="EMBL" id="CBFW010000125">
    <property type="protein sequence ID" value="CDC72776.1"/>
    <property type="molecule type" value="Genomic_DNA"/>
</dbReference>
<organism evidence="1 2">
    <name type="scientific">Candidatus Colimorpha enterica</name>
    <dbReference type="NCBI Taxonomy" id="3083063"/>
    <lineage>
        <taxon>Bacteria</taxon>
        <taxon>Pseudomonadati</taxon>
        <taxon>Bacteroidota</taxon>
        <taxon>Bacteroidia</taxon>
        <taxon>Bacteroidales</taxon>
        <taxon>Candidatus Colimorpha</taxon>
    </lineage>
</organism>
<proteinExistence type="predicted"/>
<accession>R6TXY6</accession>
<gene>
    <name evidence="1" type="ORF">BN580_01081</name>
</gene>
<dbReference type="Proteomes" id="UP000017938">
    <property type="component" value="Unassembled WGS sequence"/>
</dbReference>
<protein>
    <submittedName>
        <fullName evidence="1">Phage related protein YonO B.subtilis homolog</fullName>
    </submittedName>
</protein>